<protein>
    <submittedName>
        <fullName evidence="1">Uncharacterized protein</fullName>
    </submittedName>
</protein>
<name>A0ABP8IY21_9BACT</name>
<evidence type="ECO:0000313" key="2">
    <source>
        <dbReference type="Proteomes" id="UP001500454"/>
    </source>
</evidence>
<comment type="caution">
    <text evidence="1">The sequence shown here is derived from an EMBL/GenBank/DDBJ whole genome shotgun (WGS) entry which is preliminary data.</text>
</comment>
<proteinExistence type="predicted"/>
<organism evidence="1 2">
    <name type="scientific">Hymenobacter koreensis</name>
    <dbReference type="NCBI Taxonomy" id="1084523"/>
    <lineage>
        <taxon>Bacteria</taxon>
        <taxon>Pseudomonadati</taxon>
        <taxon>Bacteroidota</taxon>
        <taxon>Cytophagia</taxon>
        <taxon>Cytophagales</taxon>
        <taxon>Hymenobacteraceae</taxon>
        <taxon>Hymenobacter</taxon>
    </lineage>
</organism>
<keyword evidence="2" id="KW-1185">Reference proteome</keyword>
<sequence length="99" mass="11298">MLNLNFFMETNAPVLMHVTTEYDALLDALVLRIHAEGYHSWVITHAAARYRREGPDSTARYLAIRYLASRPEEVRRMGRVVVTELIKAALEQDGARRAA</sequence>
<gene>
    <name evidence="1" type="ORF">GCM10023186_17200</name>
</gene>
<dbReference type="EMBL" id="BAABHA010000003">
    <property type="protein sequence ID" value="GAA4379620.1"/>
    <property type="molecule type" value="Genomic_DNA"/>
</dbReference>
<evidence type="ECO:0000313" key="1">
    <source>
        <dbReference type="EMBL" id="GAA4379620.1"/>
    </source>
</evidence>
<dbReference type="Proteomes" id="UP001500454">
    <property type="component" value="Unassembled WGS sequence"/>
</dbReference>
<reference evidence="2" key="1">
    <citation type="journal article" date="2019" name="Int. J. Syst. Evol. Microbiol.">
        <title>The Global Catalogue of Microorganisms (GCM) 10K type strain sequencing project: providing services to taxonomists for standard genome sequencing and annotation.</title>
        <authorList>
            <consortium name="The Broad Institute Genomics Platform"/>
            <consortium name="The Broad Institute Genome Sequencing Center for Infectious Disease"/>
            <person name="Wu L."/>
            <person name="Ma J."/>
        </authorList>
    </citation>
    <scope>NUCLEOTIDE SEQUENCE [LARGE SCALE GENOMIC DNA]</scope>
    <source>
        <strain evidence="2">JCM 17924</strain>
    </source>
</reference>
<accession>A0ABP8IY21</accession>